<proteinExistence type="predicted"/>
<reference evidence="1" key="1">
    <citation type="submission" date="2014-09" db="EMBL/GenBank/DDBJ databases">
        <authorList>
            <person name="Magalhaes I.L.F."/>
            <person name="Oliveira U."/>
            <person name="Santos F.R."/>
            <person name="Vidigal T.H.D.A."/>
            <person name="Brescovit A.D."/>
            <person name="Santos A.J."/>
        </authorList>
    </citation>
    <scope>NUCLEOTIDE SEQUENCE</scope>
    <source>
        <tissue evidence="1">Shoot tissue taken approximately 20 cm above the soil surface</tissue>
    </source>
</reference>
<protein>
    <submittedName>
        <fullName evidence="1">Uncharacterized protein</fullName>
    </submittedName>
</protein>
<sequence>MHNQNHMTLLSAMKCWDLLVALFILFFLCGFTAHNKINNTSTFLIALYDNVSHKN</sequence>
<dbReference type="AlphaFoldDB" id="A0A0A9A212"/>
<reference evidence="1" key="2">
    <citation type="journal article" date="2015" name="Data Brief">
        <title>Shoot transcriptome of the giant reed, Arundo donax.</title>
        <authorList>
            <person name="Barrero R.A."/>
            <person name="Guerrero F.D."/>
            <person name="Moolhuijzen P."/>
            <person name="Goolsby J.A."/>
            <person name="Tidwell J."/>
            <person name="Bellgard S.E."/>
            <person name="Bellgard M.I."/>
        </authorList>
    </citation>
    <scope>NUCLEOTIDE SEQUENCE</scope>
    <source>
        <tissue evidence="1">Shoot tissue taken approximately 20 cm above the soil surface</tissue>
    </source>
</reference>
<dbReference type="EMBL" id="GBRH01252799">
    <property type="protein sequence ID" value="JAD45096.1"/>
    <property type="molecule type" value="Transcribed_RNA"/>
</dbReference>
<organism evidence="1">
    <name type="scientific">Arundo donax</name>
    <name type="common">Giant reed</name>
    <name type="synonym">Donax arundinaceus</name>
    <dbReference type="NCBI Taxonomy" id="35708"/>
    <lineage>
        <taxon>Eukaryota</taxon>
        <taxon>Viridiplantae</taxon>
        <taxon>Streptophyta</taxon>
        <taxon>Embryophyta</taxon>
        <taxon>Tracheophyta</taxon>
        <taxon>Spermatophyta</taxon>
        <taxon>Magnoliopsida</taxon>
        <taxon>Liliopsida</taxon>
        <taxon>Poales</taxon>
        <taxon>Poaceae</taxon>
        <taxon>PACMAD clade</taxon>
        <taxon>Arundinoideae</taxon>
        <taxon>Arundineae</taxon>
        <taxon>Arundo</taxon>
    </lineage>
</organism>
<accession>A0A0A9A212</accession>
<name>A0A0A9A212_ARUDO</name>
<evidence type="ECO:0000313" key="1">
    <source>
        <dbReference type="EMBL" id="JAD45096.1"/>
    </source>
</evidence>